<dbReference type="SUPFAM" id="SSF55068">
    <property type="entry name" value="Peptide methionine sulfoxide reductase"/>
    <property type="match status" value="1"/>
</dbReference>
<dbReference type="InterPro" id="IPR002569">
    <property type="entry name" value="Met_Sox_Rdtase_MsrA_dom"/>
</dbReference>
<dbReference type="Gene3D" id="3.30.1060.10">
    <property type="entry name" value="Peptide methionine sulphoxide reductase MsrA"/>
    <property type="match status" value="1"/>
</dbReference>
<dbReference type="GO" id="GO:0033743">
    <property type="term" value="F:peptide-methionine (R)-S-oxide reductase activity"/>
    <property type="evidence" value="ECO:0007669"/>
    <property type="project" value="InterPro"/>
</dbReference>
<organism evidence="5">
    <name type="scientific">hydrothermal vent metagenome</name>
    <dbReference type="NCBI Taxonomy" id="652676"/>
    <lineage>
        <taxon>unclassified sequences</taxon>
        <taxon>metagenomes</taxon>
        <taxon>ecological metagenomes</taxon>
    </lineage>
</organism>
<dbReference type="PANTHER" id="PTHR43774:SF1">
    <property type="entry name" value="PEPTIDE METHIONINE SULFOXIDE REDUCTASE MSRA 2"/>
    <property type="match status" value="1"/>
</dbReference>
<dbReference type="NCBIfam" id="NF004036">
    <property type="entry name" value="PRK05508.1"/>
    <property type="match status" value="1"/>
</dbReference>
<dbReference type="InterPro" id="IPR002579">
    <property type="entry name" value="Met_Sox_Rdtase_MsrB_dom"/>
</dbReference>
<proteinExistence type="inferred from homology"/>
<feature type="domain" description="MsrB" evidence="4">
    <location>
        <begin position="1"/>
        <end position="117"/>
    </location>
</feature>
<dbReference type="Pfam" id="PF01641">
    <property type="entry name" value="SelR"/>
    <property type="match status" value="1"/>
</dbReference>
<reference evidence="5" key="1">
    <citation type="submission" date="2016-10" db="EMBL/GenBank/DDBJ databases">
        <authorList>
            <person name="de Groot N.N."/>
        </authorList>
    </citation>
    <scope>NUCLEOTIDE SEQUENCE</scope>
</reference>
<evidence type="ECO:0000256" key="1">
    <source>
        <dbReference type="ARBA" id="ARBA00012502"/>
    </source>
</evidence>
<evidence type="ECO:0000256" key="3">
    <source>
        <dbReference type="ARBA" id="ARBA00023268"/>
    </source>
</evidence>
<keyword evidence="3" id="KW-0511">Multifunctional enzyme</keyword>
<sequence>MKELNEFEQYVILQKGTEMAFSGEYYDFYEDGLYVCKQCSTPLFQSSAKFNSGTGWPSFDDSIAHNVKEVPDKDGRRTEIVCANCGGHLGHVFFGEQFTPKNTRHCVNSISLQFIPKTKFPQAYFAGGCFWGVEYFFEQVEGVVCAVSGYMGGEEKNPTYEMVCSKTTNHIETVEVSYDPNKVDFTSLAKLFFEIHDPTQKDGQGPDIGPQYQSAIFYNNEKEKEIAQQLIKQLQDKGYDVVTKLIDANMHPFYKAEAYHQDYYAKKGTIPYCHKFIQKF</sequence>
<evidence type="ECO:0000256" key="2">
    <source>
        <dbReference type="ARBA" id="ARBA00023002"/>
    </source>
</evidence>
<dbReference type="AlphaFoldDB" id="A0A1W1D5L5"/>
<gene>
    <name evidence="5" type="ORF">MNB_SM-3-1315</name>
</gene>
<dbReference type="GO" id="GO:0008113">
    <property type="term" value="F:peptide-methionine (S)-S-oxide reductase activity"/>
    <property type="evidence" value="ECO:0007669"/>
    <property type="project" value="UniProtKB-EC"/>
</dbReference>
<dbReference type="NCBIfam" id="TIGR00357">
    <property type="entry name" value="peptide-methionine (R)-S-oxide reductase MsrB"/>
    <property type="match status" value="1"/>
</dbReference>
<dbReference type="EMBL" id="FPHP01000046">
    <property type="protein sequence ID" value="SFV75780.1"/>
    <property type="molecule type" value="Genomic_DNA"/>
</dbReference>
<dbReference type="NCBIfam" id="NF004042">
    <property type="entry name" value="PRK05550.1"/>
    <property type="match status" value="1"/>
</dbReference>
<accession>A0A1W1D5L5</accession>
<dbReference type="NCBIfam" id="TIGR00401">
    <property type="entry name" value="msrA"/>
    <property type="match status" value="1"/>
</dbReference>
<dbReference type="Gene3D" id="2.170.150.20">
    <property type="entry name" value="Peptide methionine sulfoxide reductase"/>
    <property type="match status" value="1"/>
</dbReference>
<dbReference type="Pfam" id="PF01625">
    <property type="entry name" value="PMSR"/>
    <property type="match status" value="1"/>
</dbReference>
<dbReference type="PROSITE" id="PS51790">
    <property type="entry name" value="MSRB"/>
    <property type="match status" value="1"/>
</dbReference>
<evidence type="ECO:0000259" key="4">
    <source>
        <dbReference type="PROSITE" id="PS51790"/>
    </source>
</evidence>
<dbReference type="PANTHER" id="PTHR43774">
    <property type="entry name" value="PEPTIDE METHIONINE SULFOXIDE REDUCTASE"/>
    <property type="match status" value="1"/>
</dbReference>
<dbReference type="HAMAP" id="MF_01401">
    <property type="entry name" value="MsrA"/>
    <property type="match status" value="1"/>
</dbReference>
<protein>
    <recommendedName>
        <fullName evidence="1">peptide-methionine (S)-S-oxide reductase</fullName>
        <ecNumber evidence="1">1.8.4.11</ecNumber>
    </recommendedName>
</protein>
<dbReference type="InterPro" id="IPR011057">
    <property type="entry name" value="Mss4-like_sf"/>
</dbReference>
<keyword evidence="2 5" id="KW-0560">Oxidoreductase</keyword>
<dbReference type="SUPFAM" id="SSF51316">
    <property type="entry name" value="Mss4-like"/>
    <property type="match status" value="1"/>
</dbReference>
<name>A0A1W1D5L5_9ZZZZ</name>
<dbReference type="EC" id="1.8.4.11" evidence="1"/>
<dbReference type="InterPro" id="IPR036509">
    <property type="entry name" value="Met_Sox_Rdtase_MsrA_sf"/>
</dbReference>
<evidence type="ECO:0000313" key="5">
    <source>
        <dbReference type="EMBL" id="SFV75780.1"/>
    </source>
</evidence>